<feature type="compositionally biased region" description="Low complexity" evidence="2">
    <location>
        <begin position="79"/>
        <end position="88"/>
    </location>
</feature>
<feature type="compositionally biased region" description="Basic and acidic residues" evidence="2">
    <location>
        <begin position="273"/>
        <end position="292"/>
    </location>
</feature>
<dbReference type="AlphaFoldDB" id="A0A3N4JYM1"/>
<evidence type="ECO:0000313" key="3">
    <source>
        <dbReference type="EMBL" id="RPB03476.1"/>
    </source>
</evidence>
<proteinExistence type="predicted"/>
<dbReference type="Proteomes" id="UP000276215">
    <property type="component" value="Unassembled WGS sequence"/>
</dbReference>
<gene>
    <name evidence="3" type="ORF">L873DRAFT_165536</name>
</gene>
<name>A0A3N4JYM1_9PEZI</name>
<reference evidence="3 4" key="1">
    <citation type="journal article" date="2018" name="Nat. Ecol. Evol.">
        <title>Pezizomycetes genomes reveal the molecular basis of ectomycorrhizal truffle lifestyle.</title>
        <authorList>
            <person name="Murat C."/>
            <person name="Payen T."/>
            <person name="Noel B."/>
            <person name="Kuo A."/>
            <person name="Morin E."/>
            <person name="Chen J."/>
            <person name="Kohler A."/>
            <person name="Krizsan K."/>
            <person name="Balestrini R."/>
            <person name="Da Silva C."/>
            <person name="Montanini B."/>
            <person name="Hainaut M."/>
            <person name="Levati E."/>
            <person name="Barry K.W."/>
            <person name="Belfiori B."/>
            <person name="Cichocki N."/>
            <person name="Clum A."/>
            <person name="Dockter R.B."/>
            <person name="Fauchery L."/>
            <person name="Guy J."/>
            <person name="Iotti M."/>
            <person name="Le Tacon F."/>
            <person name="Lindquist E.A."/>
            <person name="Lipzen A."/>
            <person name="Malagnac F."/>
            <person name="Mello A."/>
            <person name="Molinier V."/>
            <person name="Miyauchi S."/>
            <person name="Poulain J."/>
            <person name="Riccioni C."/>
            <person name="Rubini A."/>
            <person name="Sitrit Y."/>
            <person name="Splivallo R."/>
            <person name="Traeger S."/>
            <person name="Wang M."/>
            <person name="Zifcakova L."/>
            <person name="Wipf D."/>
            <person name="Zambonelli A."/>
            <person name="Paolocci F."/>
            <person name="Nowrousian M."/>
            <person name="Ottonello S."/>
            <person name="Baldrian P."/>
            <person name="Spatafora J.W."/>
            <person name="Henrissat B."/>
            <person name="Nagy L.G."/>
            <person name="Aury J.M."/>
            <person name="Wincker P."/>
            <person name="Grigoriev I.V."/>
            <person name="Bonfante P."/>
            <person name="Martin F.M."/>
        </authorList>
    </citation>
    <scope>NUCLEOTIDE SEQUENCE [LARGE SCALE GENOMIC DNA]</scope>
    <source>
        <strain evidence="3 4">120613-1</strain>
    </source>
</reference>
<protein>
    <submittedName>
        <fullName evidence="3">Uncharacterized protein</fullName>
    </submittedName>
</protein>
<feature type="coiled-coil region" evidence="1">
    <location>
        <begin position="806"/>
        <end position="1054"/>
    </location>
</feature>
<evidence type="ECO:0000256" key="2">
    <source>
        <dbReference type="SAM" id="MobiDB-lite"/>
    </source>
</evidence>
<feature type="compositionally biased region" description="Polar residues" evidence="2">
    <location>
        <begin position="1"/>
        <end position="49"/>
    </location>
</feature>
<feature type="compositionally biased region" description="Basic and acidic residues" evidence="2">
    <location>
        <begin position="341"/>
        <end position="350"/>
    </location>
</feature>
<feature type="compositionally biased region" description="Polar residues" evidence="2">
    <location>
        <begin position="315"/>
        <end position="325"/>
    </location>
</feature>
<accession>A0A3N4JYM1</accession>
<sequence length="1192" mass="133728">MISFTSQSNPSTAISALPKTNNFTTQPTSNQSSLIPSQKENSSEPSRSGSADPGPSSMSRSSPPVADPKAAEQTDPSKDSSPSSGKAAAQDSDLEAPSIRLSRSSSPSLGPAEFYQTSGDDPFPETTARNISSFQADFSQSKIYSAALIATSTPRNKYEPDYVTKLKQSGNVRRVSMNTPPSASPKSISATEVLAHSPRFSSLGSGFDFPTEPLRLSNWDSSDASLEFSPILPIDRSSRSNGDEPPPNTANLTPSPHVIAGVVVKVGKGRARSRSDPVDSAKGNAREKRLFDPGRLGGNVPEEVRENPSLPPSPSVAQSTFSTTNRRSHSRGQKEGDDETRDSFDDDGNRGRLWSGFSEDLSFRPEADVPETVETNPETRSLNFGDDLYQVDIPHSVGEDTKDISHEGDSSQPSRALFSRMSQAEALNDELLKLLQNSNINPEQPDGQSENMSMPTIGQGSTLDETLPSEIKPEALQMKITQLEGVVKLLSKLEQEHRLARQEQETLVFHWKKRHAEVHQTVQDLEGYVERLEKEVRKNMEEREAQAKSHSAMVDKMNTDHKEVLKHRQQASMSLEERIKYYEERYKQHQKEAEEKDRTVAHLKQALEMNAHNLQQADGVGGDQQLRNVIIQLQDRLKNTEESHRAESEAREAKYTNLLEEQNALVKHLQAELDEMVNLMPVDHGSSRMIEEEEADEWLEEKSREISQYYDDGLDQIITELHGGGEREDFDEAAEEAEMSLRRVAEEAGLDEPLDKATLAAFGIRQLRTEYLLLKRLLIESEGRVKELMQANDEMGRRGEQMKDKVGILEGEKEAIKRTVAEAEEKVKKHSEELEALKAKLAEMEKRIRQLTLEKGELSKKNRDLEDRVKALEGDKSSLQRLVNDTKRLNEILKTQHSEEEKRAQSFEEEILGLRRQLAEENEHVGVIETETLSLRQQIAELEETSTLLEKSKEDVEIRVKRIPILEKEIHSLESKLADLEAAGSENANEDFEALSRQLQSLEEKLRLANDQHQISTSTIAHLQQTISTTELATRKLAKEKEGLKKDLDKAAQESKASRVRFAQLLHDTAEKEAKWNASRQAQDSQSHRQSAAFEDILSEIYDAEILTEVGGDKVAMLREVLARRGRVVGEGEEKIRRYKAAAKKWAKECERNKGRMEELVAEVKELGLKLKAEKKSCDEKMGQLILALRRE</sequence>
<feature type="coiled-coil region" evidence="1">
    <location>
        <begin position="483"/>
        <end position="679"/>
    </location>
</feature>
<dbReference type="EMBL" id="ML120362">
    <property type="protein sequence ID" value="RPB03476.1"/>
    <property type="molecule type" value="Genomic_DNA"/>
</dbReference>
<feature type="coiled-coil region" evidence="1">
    <location>
        <begin position="1147"/>
        <end position="1177"/>
    </location>
</feature>
<keyword evidence="4" id="KW-1185">Reference proteome</keyword>
<feature type="compositionally biased region" description="Low complexity" evidence="2">
    <location>
        <begin position="97"/>
        <end position="109"/>
    </location>
</feature>
<dbReference type="SUPFAM" id="SSF57997">
    <property type="entry name" value="Tropomyosin"/>
    <property type="match status" value="1"/>
</dbReference>
<feature type="compositionally biased region" description="Polar residues" evidence="2">
    <location>
        <begin position="373"/>
        <end position="382"/>
    </location>
</feature>
<feature type="compositionally biased region" description="Low complexity" evidence="2">
    <location>
        <begin position="50"/>
        <end position="64"/>
    </location>
</feature>
<organism evidence="3 4">
    <name type="scientific">Choiromyces venosus 120613-1</name>
    <dbReference type="NCBI Taxonomy" id="1336337"/>
    <lineage>
        <taxon>Eukaryota</taxon>
        <taxon>Fungi</taxon>
        <taxon>Dikarya</taxon>
        <taxon>Ascomycota</taxon>
        <taxon>Pezizomycotina</taxon>
        <taxon>Pezizomycetes</taxon>
        <taxon>Pezizales</taxon>
        <taxon>Tuberaceae</taxon>
        <taxon>Choiromyces</taxon>
    </lineage>
</organism>
<dbReference type="OrthoDB" id="5416307at2759"/>
<evidence type="ECO:0000256" key="1">
    <source>
        <dbReference type="SAM" id="Coils"/>
    </source>
</evidence>
<dbReference type="Gene3D" id="1.20.5.170">
    <property type="match status" value="1"/>
</dbReference>
<dbReference type="STRING" id="1336337.A0A3N4JYM1"/>
<feature type="compositionally biased region" description="Basic and acidic residues" evidence="2">
    <location>
        <begin position="69"/>
        <end position="78"/>
    </location>
</feature>
<feature type="region of interest" description="Disordered" evidence="2">
    <location>
        <begin position="230"/>
        <end position="385"/>
    </location>
</feature>
<evidence type="ECO:0000313" key="4">
    <source>
        <dbReference type="Proteomes" id="UP000276215"/>
    </source>
</evidence>
<feature type="region of interest" description="Disordered" evidence="2">
    <location>
        <begin position="1"/>
        <end position="127"/>
    </location>
</feature>
<keyword evidence="1" id="KW-0175">Coiled coil</keyword>
<feature type="region of interest" description="Disordered" evidence="2">
    <location>
        <begin position="169"/>
        <end position="190"/>
    </location>
</feature>